<reference evidence="4" key="2">
    <citation type="submission" date="2022-06" db="UniProtKB">
        <authorList>
            <consortium name="EnsemblMetazoa"/>
        </authorList>
    </citation>
    <scope>IDENTIFICATION</scope>
    <source>
        <strain evidence="4">PS312</strain>
    </source>
</reference>
<keyword evidence="1" id="KW-0175">Coiled coil</keyword>
<protein>
    <submittedName>
        <fullName evidence="4">Uncharacterized protein</fullName>
    </submittedName>
</protein>
<evidence type="ECO:0000256" key="3">
    <source>
        <dbReference type="SAM" id="Phobius"/>
    </source>
</evidence>
<feature type="transmembrane region" description="Helical" evidence="3">
    <location>
        <begin position="131"/>
        <end position="149"/>
    </location>
</feature>
<evidence type="ECO:0000313" key="5">
    <source>
        <dbReference type="Proteomes" id="UP000005239"/>
    </source>
</evidence>
<organism evidence="4 5">
    <name type="scientific">Pristionchus pacificus</name>
    <name type="common">Parasitic nematode worm</name>
    <dbReference type="NCBI Taxonomy" id="54126"/>
    <lineage>
        <taxon>Eukaryota</taxon>
        <taxon>Metazoa</taxon>
        <taxon>Ecdysozoa</taxon>
        <taxon>Nematoda</taxon>
        <taxon>Chromadorea</taxon>
        <taxon>Rhabditida</taxon>
        <taxon>Rhabditina</taxon>
        <taxon>Diplogasteromorpha</taxon>
        <taxon>Diplogasteroidea</taxon>
        <taxon>Neodiplogasteridae</taxon>
        <taxon>Pristionchus</taxon>
    </lineage>
</organism>
<dbReference type="SUPFAM" id="SSF49562">
    <property type="entry name" value="C2 domain (Calcium/lipid-binding domain, CaLB)"/>
    <property type="match status" value="1"/>
</dbReference>
<dbReference type="Proteomes" id="UP000005239">
    <property type="component" value="Unassembled WGS sequence"/>
</dbReference>
<evidence type="ECO:0000256" key="1">
    <source>
        <dbReference type="SAM" id="Coils"/>
    </source>
</evidence>
<proteinExistence type="predicted"/>
<dbReference type="InterPro" id="IPR035161">
    <property type="entry name" value="DUF5332"/>
</dbReference>
<sequence length="894" mass="102328">MKESAQVQEAYLNYNREKAQQEENTKPGNWHEKREEVGRIMENVNENIRNELGEMRDELKKENPWRHRWRRRFWGREGRIWGGRGGDMGGGEGNSDGKRMNNGFNAGNNQGSNQFGNVDTITEEMHASVDLVILILLIGLLVAALAYLYHRNSQAEQALALSLKLQKEAAAKADGKDGKGRDRAKEAKDVLALLEKYEKKKGEENTKSARRRKKKSRSEEETSDASVEDKKRKKRNKEKRGKDVFTFDELYGIDKKTTNEFGKVIVAVSEGGYKIPWIEGTGKIVPLQPKMVKAMLEATQNGQPMPKGAPPFPPAYNSMAALKCTAVAPDGKTIAKLHSKMKKGVYVSSSSFHLMFLLLLTLPLLNAVVSPVDKPCIDLAACATKHCLNKRSIMKRIENSTSVDSFEKIVTSFDMICITTKCTAQCTLCKSCHYAIEQMTAFVSGSSNGGMCPKLEGCITNCIKGEDIKKILKCVNDQCNIHCYDGNCDPCKLMSKKIFSRFCREMDLVAQPQFANFQVRIEMERHSTMDSMEDETRFLPRVFIALEYVENDETFNFYIKKIEDPPLYIEGRKGECITRLTLIKNVSRTTWMGRQRVISTQEMSEKSTQVFKTLSVRKRNPTVFNEFFSHPVENELFHRTLLRIQLVDVDKEEREVVIGESDYWIDSNPIRRFTLFALPMNVARPDLGELEFSMMYQPTIGRIVIGDIIATNLPNLKDTKNVMVRGRLFIKKNFVEEEKSEELDKFNEESTSFNKKLIFDVNGKEIVDSNIILTLIHHTRKGGNDQEKYGIDRIDVEWTQWKIAQWRNTVETSVALTTPSKERKEKTHEQIKEDMADAAFRADPFNKEELIHTLKGRELYFFVIFYIIGVAFIVLIFEFFKPVLFNPNYPNDPS</sequence>
<dbReference type="AlphaFoldDB" id="A0A2A6CIY2"/>
<keyword evidence="3" id="KW-0812">Transmembrane</keyword>
<accession>A0A8R1UJM7</accession>
<evidence type="ECO:0000313" key="4">
    <source>
        <dbReference type="EnsemblMetazoa" id="PPA25278.1"/>
    </source>
</evidence>
<feature type="transmembrane region" description="Helical" evidence="3">
    <location>
        <begin position="859"/>
        <end position="880"/>
    </location>
</feature>
<feature type="coiled-coil region" evidence="1">
    <location>
        <begin position="4"/>
        <end position="61"/>
    </location>
</feature>
<gene>
    <name evidence="4" type="primary">WBGene00114832</name>
</gene>
<accession>A0A2A6CIY2</accession>
<reference evidence="5" key="1">
    <citation type="journal article" date="2008" name="Nat. Genet.">
        <title>The Pristionchus pacificus genome provides a unique perspective on nematode lifestyle and parasitism.</title>
        <authorList>
            <person name="Dieterich C."/>
            <person name="Clifton S.W."/>
            <person name="Schuster L.N."/>
            <person name="Chinwalla A."/>
            <person name="Delehaunty K."/>
            <person name="Dinkelacker I."/>
            <person name="Fulton L."/>
            <person name="Fulton R."/>
            <person name="Godfrey J."/>
            <person name="Minx P."/>
            <person name="Mitreva M."/>
            <person name="Roeseler W."/>
            <person name="Tian H."/>
            <person name="Witte H."/>
            <person name="Yang S.P."/>
            <person name="Wilson R.K."/>
            <person name="Sommer R.J."/>
        </authorList>
    </citation>
    <scope>NUCLEOTIDE SEQUENCE [LARGE SCALE GENOMIC DNA]</scope>
    <source>
        <strain evidence="5">PS312</strain>
    </source>
</reference>
<keyword evidence="5" id="KW-1185">Reference proteome</keyword>
<dbReference type="Pfam" id="PF17266">
    <property type="entry name" value="DUF5332"/>
    <property type="match status" value="1"/>
</dbReference>
<dbReference type="EnsemblMetazoa" id="PPA25278.1">
    <property type="protein sequence ID" value="PPA25278.1"/>
    <property type="gene ID" value="WBGene00114832"/>
</dbReference>
<evidence type="ECO:0000256" key="2">
    <source>
        <dbReference type="SAM" id="MobiDB-lite"/>
    </source>
</evidence>
<dbReference type="Gene3D" id="2.60.40.150">
    <property type="entry name" value="C2 domain"/>
    <property type="match status" value="2"/>
</dbReference>
<keyword evidence="3" id="KW-0472">Membrane</keyword>
<dbReference type="PANTHER" id="PTHR38612">
    <property type="entry name" value="PROTEIN DCT-5-RELATED"/>
    <property type="match status" value="1"/>
</dbReference>
<name>A0A2A6CIY2_PRIPA</name>
<keyword evidence="3" id="KW-1133">Transmembrane helix</keyword>
<dbReference type="PANTHER" id="PTHR38612:SF2">
    <property type="entry name" value="PROTEIN DCT-5"/>
    <property type="match status" value="1"/>
</dbReference>
<dbReference type="InterPro" id="IPR035892">
    <property type="entry name" value="C2_domain_sf"/>
</dbReference>
<feature type="region of interest" description="Disordered" evidence="2">
    <location>
        <begin position="201"/>
        <end position="239"/>
    </location>
</feature>